<dbReference type="AlphaFoldDB" id="A0A2V2VPN0"/>
<dbReference type="VEuPathDB" id="TriTrypDB:Tc_MARK_3441"/>
<dbReference type="VEuPathDB" id="TriTrypDB:TcCLB.506355.120"/>
<evidence type="ECO:0000313" key="3">
    <source>
        <dbReference type="EMBL" id="PWU97696.1"/>
    </source>
</evidence>
<feature type="region of interest" description="Disordered" evidence="1">
    <location>
        <begin position="86"/>
        <end position="113"/>
    </location>
</feature>
<dbReference type="Gene3D" id="1.10.1040.50">
    <property type="match status" value="1"/>
</dbReference>
<evidence type="ECO:0000256" key="1">
    <source>
        <dbReference type="SAM" id="MobiDB-lite"/>
    </source>
</evidence>
<dbReference type="VEuPathDB" id="TriTrypDB:TCSYLVIO_004649"/>
<dbReference type="PANTHER" id="PTHR43612:SF3">
    <property type="entry name" value="TRIFUNCTIONAL ENZYME SUBUNIT ALPHA, MITOCHONDRIAL"/>
    <property type="match status" value="1"/>
</dbReference>
<name>A0A2V2VPN0_TRYCR</name>
<dbReference type="PANTHER" id="PTHR43612">
    <property type="entry name" value="TRIFUNCTIONAL ENZYME SUBUNIT ALPHA"/>
    <property type="match status" value="1"/>
</dbReference>
<dbReference type="InterPro" id="IPR050136">
    <property type="entry name" value="FA_oxidation_alpha_subunit"/>
</dbReference>
<dbReference type="Proteomes" id="UP000246121">
    <property type="component" value="Unassembled WGS sequence"/>
</dbReference>
<proteinExistence type="predicted"/>
<dbReference type="GO" id="GO:0004300">
    <property type="term" value="F:enoyl-CoA hydratase activity"/>
    <property type="evidence" value="ECO:0007669"/>
    <property type="project" value="TreeGrafter"/>
</dbReference>
<dbReference type="Pfam" id="PF00725">
    <property type="entry name" value="3HCDH"/>
    <property type="match status" value="1"/>
</dbReference>
<dbReference type="VEuPathDB" id="TriTrypDB:BCY84_11311"/>
<dbReference type="VEuPathDB" id="TriTrypDB:TcBrA4_0012910"/>
<sequence>MYRGRQRSTILHARMGHLVCCTVIRFVATSFSDGTHGSGALRGSGREINALLREINDLWVRRGVSEHKIAVSASKLRPTMATAMTDRSPVQPHVSPTVPAARENTPRGPVITKEPPVLTDIACTLQELEEELFKLSADEAAVTEPPNDACIRGLKLENEHDENERGAVISFNGPSEPRHEAMNSAAAESPAASCFFESLCHHENLSCWMDAEETKPLHNSVTLQVSKSSDRTFVLELREQPLCARDVVLAVSQALNEVESLTELSEGLVVVFRSVSGIFFFTPQLSELEASYLARAELLRAKERLFCRMREARLCGVSFVAELNHSAFNIGAELFFMCDSKLIPESEVCGRVTKVGFPSVSAGVWPAPCVVQCISSLLGYGEKVGLVVPIMHTIPWSELSERYPQLLQSGCTSQRLQEKVYRLFNLQWDRLCELLGWGTDRSAKENRVDFLMRHWDNYCALVDTTQGGTDSVLDFAAASRGINMYVTLLGTSDFCNAASVTMALRRMRHRVLNPPPWGSIIELRPTDMNRVTVGESFCVFTEASSPETVRFIAEHRSFSGNGVIKSALLMGEIEGVKDAADLLDCAVVATNLRPSKLCKLGEDGNMVEVQLLCSPHVRKIQQREALSSALAYLQSKGIPYIVSKGDAGNRLVAALSLELCRLATEAEMRLIDAVAREELRFDCNPFQLLDCYGMMYITKVMGRHPHLADERRVPPITRRVLSAMDAEGFGGEGVHRGGFYNCYGSLNPEIRTEFLRRRKLSRSDIFLRLLFALVNESCRMLLEGCVETVNDIDLLSIGALTLNLSTGGLLSYVDSGIGCFALLRNMNYHSRDMGVTDPSSPLLQVMLEAGETFRTLSPETLYQARQKFVGGI</sequence>
<evidence type="ECO:0000313" key="4">
    <source>
        <dbReference type="Proteomes" id="UP000246121"/>
    </source>
</evidence>
<dbReference type="InterPro" id="IPR006108">
    <property type="entry name" value="3HC_DH_C"/>
</dbReference>
<dbReference type="VEuPathDB" id="TriTrypDB:TcCL_ESM01597"/>
<dbReference type="GO" id="GO:0006635">
    <property type="term" value="P:fatty acid beta-oxidation"/>
    <property type="evidence" value="ECO:0007669"/>
    <property type="project" value="TreeGrafter"/>
</dbReference>
<feature type="domain" description="3-hydroxyacyl-CoA dehydrogenase C-terminal" evidence="2">
    <location>
        <begin position="648"/>
        <end position="732"/>
    </location>
</feature>
<dbReference type="GO" id="GO:0016509">
    <property type="term" value="F:long-chain (3S)-3-hydroxyacyl-CoA dehydrogenase (NAD+) activity"/>
    <property type="evidence" value="ECO:0007669"/>
    <property type="project" value="TreeGrafter"/>
</dbReference>
<dbReference type="SUPFAM" id="SSF48179">
    <property type="entry name" value="6-phosphogluconate dehydrogenase C-terminal domain-like"/>
    <property type="match status" value="1"/>
</dbReference>
<evidence type="ECO:0000259" key="2">
    <source>
        <dbReference type="Pfam" id="PF00725"/>
    </source>
</evidence>
<comment type="caution">
    <text evidence="3">The sequence shown here is derived from an EMBL/GenBank/DDBJ whole genome shotgun (WGS) entry which is preliminary data.</text>
</comment>
<accession>A0A2V2VPN0</accession>
<reference evidence="3 4" key="1">
    <citation type="journal article" date="2018" name="Microb. Genom.">
        <title>Expanding an expanded genome: long-read sequencing of Trypanosoma cruzi.</title>
        <authorList>
            <person name="Berna L."/>
            <person name="Rodriguez M."/>
            <person name="Chiribao M.L."/>
            <person name="Parodi-Talice A."/>
            <person name="Pita S."/>
            <person name="Rijo G."/>
            <person name="Alvarez-Valin F."/>
            <person name="Robello C."/>
        </authorList>
    </citation>
    <scope>NUCLEOTIDE SEQUENCE [LARGE SCALE GENOMIC DNA]</scope>
    <source>
        <strain evidence="3 4">Dm28c</strain>
    </source>
</reference>
<protein>
    <recommendedName>
        <fullName evidence="2">3-hydroxyacyl-CoA dehydrogenase C-terminal domain-containing protein</fullName>
    </recommendedName>
</protein>
<dbReference type="InterPro" id="IPR008927">
    <property type="entry name" value="6-PGluconate_DH-like_C_sf"/>
</dbReference>
<dbReference type="VEuPathDB" id="TriTrypDB:TcCLB.511041.20"/>
<dbReference type="VEuPathDB" id="TriTrypDB:ECC02_000477"/>
<organism evidence="3 4">
    <name type="scientific">Trypanosoma cruzi</name>
    <dbReference type="NCBI Taxonomy" id="5693"/>
    <lineage>
        <taxon>Eukaryota</taxon>
        <taxon>Discoba</taxon>
        <taxon>Euglenozoa</taxon>
        <taxon>Kinetoplastea</taxon>
        <taxon>Metakinetoplastina</taxon>
        <taxon>Trypanosomatida</taxon>
        <taxon>Trypanosomatidae</taxon>
        <taxon>Trypanosoma</taxon>
        <taxon>Schizotrypanum</taxon>
    </lineage>
</organism>
<dbReference type="Gene3D" id="3.90.226.10">
    <property type="entry name" value="2-enoyl-CoA Hydratase, Chain A, domain 1"/>
    <property type="match status" value="1"/>
</dbReference>
<dbReference type="VEuPathDB" id="TriTrypDB:TCDM_03436"/>
<dbReference type="VEuPathDB" id="TriTrypDB:C4B63_14g33"/>
<dbReference type="VEuPathDB" id="TriTrypDB:TCDM_03437"/>
<dbReference type="VEuPathDB" id="TriTrypDB:TcG_06521"/>
<dbReference type="VEuPathDB" id="TriTrypDB:C3747_19g31"/>
<dbReference type="GO" id="GO:0016507">
    <property type="term" value="C:mitochondrial fatty acid beta-oxidation multienzyme complex"/>
    <property type="evidence" value="ECO:0007669"/>
    <property type="project" value="TreeGrafter"/>
</dbReference>
<gene>
    <name evidence="3" type="ORF">C4B63_14g33</name>
</gene>
<dbReference type="EMBL" id="PRFA01000014">
    <property type="protein sequence ID" value="PWU97696.1"/>
    <property type="molecule type" value="Genomic_DNA"/>
</dbReference>